<name>A0A940N377_9PROT</name>
<accession>A0A940N377</accession>
<dbReference type="GO" id="GO:0015297">
    <property type="term" value="F:antiporter activity"/>
    <property type="evidence" value="ECO:0007669"/>
    <property type="project" value="InterPro"/>
</dbReference>
<dbReference type="InterPro" id="IPR002528">
    <property type="entry name" value="MATE_fam"/>
</dbReference>
<keyword evidence="2" id="KW-0813">Transport</keyword>
<reference evidence="8" key="1">
    <citation type="submission" date="2021-03" db="EMBL/GenBank/DDBJ databases">
        <authorList>
            <person name="So Y."/>
        </authorList>
    </citation>
    <scope>NUCLEOTIDE SEQUENCE</scope>
    <source>
        <strain evidence="8">SG15</strain>
    </source>
</reference>
<keyword evidence="5 7" id="KW-1133">Transmembrane helix</keyword>
<dbReference type="PANTHER" id="PTHR43823:SF3">
    <property type="entry name" value="MULTIDRUG EXPORT PROTEIN MEPA"/>
    <property type="match status" value="1"/>
</dbReference>
<dbReference type="GO" id="GO:0005886">
    <property type="term" value="C:plasma membrane"/>
    <property type="evidence" value="ECO:0007669"/>
    <property type="project" value="UniProtKB-SubCell"/>
</dbReference>
<keyword evidence="6 7" id="KW-0472">Membrane</keyword>
<feature type="transmembrane region" description="Helical" evidence="7">
    <location>
        <begin position="199"/>
        <end position="218"/>
    </location>
</feature>
<feature type="transmembrane region" description="Helical" evidence="7">
    <location>
        <begin position="239"/>
        <end position="262"/>
    </location>
</feature>
<evidence type="ECO:0000313" key="9">
    <source>
        <dbReference type="Proteomes" id="UP000677537"/>
    </source>
</evidence>
<evidence type="ECO:0000256" key="2">
    <source>
        <dbReference type="ARBA" id="ARBA00022448"/>
    </source>
</evidence>
<evidence type="ECO:0000256" key="6">
    <source>
        <dbReference type="ARBA" id="ARBA00023136"/>
    </source>
</evidence>
<dbReference type="GO" id="GO:0042910">
    <property type="term" value="F:xenobiotic transmembrane transporter activity"/>
    <property type="evidence" value="ECO:0007669"/>
    <property type="project" value="InterPro"/>
</dbReference>
<keyword evidence="4 7" id="KW-0812">Transmembrane</keyword>
<feature type="transmembrane region" description="Helical" evidence="7">
    <location>
        <begin position="321"/>
        <end position="339"/>
    </location>
</feature>
<sequence>MSRPSEPDARFLTGSTMRHVTIMAGTGAIGLVAVFAVDLINLIYISLLGQQTVAAAVGFAGTVGFFQVSIAIGLTIGLSTAVSIRVGAGQMEAARRVATAGLVLVSLLTALVAVATVLALDPILGLLGAEGETRRLAAGYLLLTAVSVPAVSLGMGFAALLRAVGDARGSMMVTLAAAIATAVLDPLLIFGLGLDLTGAAISTVLSRLLLAYVGWHGAARQHALLGRFEPAAFPADARAVLAVSGPAVLSNLATPVGAAYVTGSMALFGPAAVAGQATIDRITPVAFGLVYALSGAVGPIIAQNLGAGRFDRVRSAMRDSLVFVVLAVLAAWALLWLGQDLLVAAFSAQGVTAEIVRLFCNWVAGSFIFVGALFVSNAAFNNLGRPLLSTAFNWGRATLGTIPLVALGAAYGPAGVLVGQGLGSVLFGTAAGFVAFSVTGQLGREAGTAVPRGGGLSVASPTGTLANAAPAVSPATSGRTPQ</sequence>
<comment type="subcellular location">
    <subcellularLocation>
        <location evidence="1">Cell inner membrane</location>
        <topology evidence="1">Multi-pass membrane protein</topology>
    </subcellularLocation>
</comment>
<feature type="transmembrane region" description="Helical" evidence="7">
    <location>
        <begin position="392"/>
        <end position="411"/>
    </location>
</feature>
<proteinExistence type="predicted"/>
<dbReference type="PIRSF" id="PIRSF006603">
    <property type="entry name" value="DinF"/>
    <property type="match status" value="1"/>
</dbReference>
<evidence type="ECO:0000256" key="7">
    <source>
        <dbReference type="SAM" id="Phobius"/>
    </source>
</evidence>
<dbReference type="InterPro" id="IPR048279">
    <property type="entry name" value="MdtK-like"/>
</dbReference>
<gene>
    <name evidence="8" type="ORF">J5Y10_26720</name>
</gene>
<feature type="transmembrane region" description="Helical" evidence="7">
    <location>
        <begin position="359"/>
        <end position="380"/>
    </location>
</feature>
<dbReference type="AlphaFoldDB" id="A0A940N377"/>
<keyword evidence="3" id="KW-1003">Cell membrane</keyword>
<feature type="transmembrane region" description="Helical" evidence="7">
    <location>
        <begin position="20"/>
        <end position="47"/>
    </location>
</feature>
<dbReference type="Proteomes" id="UP000677537">
    <property type="component" value="Unassembled WGS sequence"/>
</dbReference>
<organism evidence="8 9">
    <name type="scientific">Roseomonas indoligenes</name>
    <dbReference type="NCBI Taxonomy" id="2820811"/>
    <lineage>
        <taxon>Bacteria</taxon>
        <taxon>Pseudomonadati</taxon>
        <taxon>Pseudomonadota</taxon>
        <taxon>Alphaproteobacteria</taxon>
        <taxon>Acetobacterales</taxon>
        <taxon>Roseomonadaceae</taxon>
        <taxon>Roseomonas</taxon>
    </lineage>
</organism>
<feature type="transmembrane region" description="Helical" evidence="7">
    <location>
        <begin position="282"/>
        <end position="301"/>
    </location>
</feature>
<dbReference type="EMBL" id="JAGIZA010000037">
    <property type="protein sequence ID" value="MBP0496403.1"/>
    <property type="molecule type" value="Genomic_DNA"/>
</dbReference>
<keyword evidence="9" id="KW-1185">Reference proteome</keyword>
<comment type="caution">
    <text evidence="8">The sequence shown here is derived from an EMBL/GenBank/DDBJ whole genome shotgun (WGS) entry which is preliminary data.</text>
</comment>
<evidence type="ECO:0000313" key="8">
    <source>
        <dbReference type="EMBL" id="MBP0496403.1"/>
    </source>
</evidence>
<feature type="transmembrane region" description="Helical" evidence="7">
    <location>
        <begin position="53"/>
        <end position="76"/>
    </location>
</feature>
<dbReference type="InterPro" id="IPR051327">
    <property type="entry name" value="MATE_MepA_subfamily"/>
</dbReference>
<dbReference type="PANTHER" id="PTHR43823">
    <property type="entry name" value="SPORULATION PROTEIN YKVU"/>
    <property type="match status" value="1"/>
</dbReference>
<evidence type="ECO:0000256" key="3">
    <source>
        <dbReference type="ARBA" id="ARBA00022475"/>
    </source>
</evidence>
<dbReference type="RefSeq" id="WP_209377192.1">
    <property type="nucleotide sequence ID" value="NZ_JAGIZA010000037.1"/>
</dbReference>
<evidence type="ECO:0000256" key="1">
    <source>
        <dbReference type="ARBA" id="ARBA00004429"/>
    </source>
</evidence>
<feature type="transmembrane region" description="Helical" evidence="7">
    <location>
        <begin position="173"/>
        <end position="193"/>
    </location>
</feature>
<protein>
    <submittedName>
        <fullName evidence="8">Multidrug transporter</fullName>
    </submittedName>
</protein>
<evidence type="ECO:0000256" key="4">
    <source>
        <dbReference type="ARBA" id="ARBA00022692"/>
    </source>
</evidence>
<feature type="transmembrane region" description="Helical" evidence="7">
    <location>
        <begin position="97"/>
        <end position="120"/>
    </location>
</feature>
<feature type="transmembrane region" description="Helical" evidence="7">
    <location>
        <begin position="417"/>
        <end position="438"/>
    </location>
</feature>
<evidence type="ECO:0000256" key="5">
    <source>
        <dbReference type="ARBA" id="ARBA00022989"/>
    </source>
</evidence>
<feature type="transmembrane region" description="Helical" evidence="7">
    <location>
        <begin position="140"/>
        <end position="161"/>
    </location>
</feature>
<dbReference type="Pfam" id="PF01554">
    <property type="entry name" value="MatE"/>
    <property type="match status" value="2"/>
</dbReference>